<evidence type="ECO:0000313" key="1">
    <source>
        <dbReference type="EMBL" id="REK74691.1"/>
    </source>
</evidence>
<keyword evidence="2" id="KW-1185">Reference proteome</keyword>
<dbReference type="AlphaFoldDB" id="A0A371PFG4"/>
<sequence>MATFPIIIQMDDKLNSNQAIRHKAQEVIWDGKNTTRIHTAWKLQNGHVMVHEYNSANNPSSTICFFDSLHEYMDECNELSWL</sequence>
<protein>
    <submittedName>
        <fullName evidence="1">Uncharacterized protein</fullName>
    </submittedName>
</protein>
<evidence type="ECO:0000313" key="2">
    <source>
        <dbReference type="Proteomes" id="UP000261905"/>
    </source>
</evidence>
<accession>A0A371PFG4</accession>
<proteinExistence type="predicted"/>
<dbReference type="OrthoDB" id="2625758at2"/>
<organism evidence="1 2">
    <name type="scientific">Paenibacillus paeoniae</name>
    <dbReference type="NCBI Taxonomy" id="2292705"/>
    <lineage>
        <taxon>Bacteria</taxon>
        <taxon>Bacillati</taxon>
        <taxon>Bacillota</taxon>
        <taxon>Bacilli</taxon>
        <taxon>Bacillales</taxon>
        <taxon>Paenibacillaceae</taxon>
        <taxon>Paenibacillus</taxon>
    </lineage>
</organism>
<name>A0A371PFG4_9BACL</name>
<comment type="caution">
    <text evidence="1">The sequence shown here is derived from an EMBL/GenBank/DDBJ whole genome shotgun (WGS) entry which is preliminary data.</text>
</comment>
<dbReference type="Proteomes" id="UP000261905">
    <property type="component" value="Unassembled WGS sequence"/>
</dbReference>
<gene>
    <name evidence="1" type="ORF">DX130_13520</name>
</gene>
<dbReference type="EMBL" id="QUBQ01000002">
    <property type="protein sequence ID" value="REK74691.1"/>
    <property type="molecule type" value="Genomic_DNA"/>
</dbReference>
<dbReference type="RefSeq" id="WP_116046259.1">
    <property type="nucleotide sequence ID" value="NZ_QUBQ01000002.1"/>
</dbReference>
<reference evidence="1 2" key="1">
    <citation type="submission" date="2018-08" db="EMBL/GenBank/DDBJ databases">
        <title>Paenibacillus sp. M4BSY-1, whole genome shotgun sequence.</title>
        <authorList>
            <person name="Tuo L."/>
        </authorList>
    </citation>
    <scope>NUCLEOTIDE SEQUENCE [LARGE SCALE GENOMIC DNA]</scope>
    <source>
        <strain evidence="1 2">M4BSY-1</strain>
    </source>
</reference>